<dbReference type="GO" id="GO:0003714">
    <property type="term" value="F:transcription corepressor activity"/>
    <property type="evidence" value="ECO:0007669"/>
    <property type="project" value="TreeGrafter"/>
</dbReference>
<dbReference type="GO" id="GO:0000122">
    <property type="term" value="P:negative regulation of transcription by RNA polymerase II"/>
    <property type="evidence" value="ECO:0007669"/>
    <property type="project" value="TreeGrafter"/>
</dbReference>
<reference evidence="1 2" key="1">
    <citation type="submission" date="2013-11" db="EMBL/GenBank/DDBJ databases">
        <title>The Damaraland mole rat (Fukomys damarensis) genome and evolution of African mole rats.</title>
        <authorList>
            <person name="Gladyshev V.N."/>
            <person name="Fang X."/>
        </authorList>
    </citation>
    <scope>NUCLEOTIDE SEQUENCE [LARGE SCALE GENOMIC DNA]</scope>
    <source>
        <tissue evidence="1">Liver</tissue>
    </source>
</reference>
<dbReference type="AlphaFoldDB" id="A0A091DT54"/>
<sequence>MSDAAGDIVDIREEIKTDFEFKGKQRIAHKPHYKPKTSAIFEADFVDVKSQDFLADKELWARLEELDRQEELLGELDCDYKWKRHSNLSWGERRSKRKLECDAPSNSLLCSQLLP</sequence>
<gene>
    <name evidence="1" type="ORF">H920_12621</name>
</gene>
<dbReference type="GO" id="GO:0019212">
    <property type="term" value="F:phosphatase inhibitor activity"/>
    <property type="evidence" value="ECO:0007669"/>
    <property type="project" value="TreeGrafter"/>
</dbReference>
<proteinExistence type="predicted"/>
<dbReference type="EMBL" id="KN123266">
    <property type="protein sequence ID" value="KFO25981.1"/>
    <property type="molecule type" value="Genomic_DNA"/>
</dbReference>
<dbReference type="Proteomes" id="UP000028990">
    <property type="component" value="Unassembled WGS sequence"/>
</dbReference>
<dbReference type="PANTHER" id="PTHR15111">
    <property type="entry name" value="RNA POLYMERASE II SUBUNIT 5-MEDIATING PROTEIN NNX3"/>
    <property type="match status" value="1"/>
</dbReference>
<organism evidence="1 2">
    <name type="scientific">Fukomys damarensis</name>
    <name type="common">Damaraland mole rat</name>
    <name type="synonym">Cryptomys damarensis</name>
    <dbReference type="NCBI Taxonomy" id="885580"/>
    <lineage>
        <taxon>Eukaryota</taxon>
        <taxon>Metazoa</taxon>
        <taxon>Chordata</taxon>
        <taxon>Craniata</taxon>
        <taxon>Vertebrata</taxon>
        <taxon>Euteleostomi</taxon>
        <taxon>Mammalia</taxon>
        <taxon>Eutheria</taxon>
        <taxon>Euarchontoglires</taxon>
        <taxon>Glires</taxon>
        <taxon>Rodentia</taxon>
        <taxon>Hystricomorpha</taxon>
        <taxon>Bathyergidae</taxon>
        <taxon>Fukomys</taxon>
    </lineage>
</organism>
<evidence type="ECO:0000313" key="1">
    <source>
        <dbReference type="EMBL" id="KFO25981.1"/>
    </source>
</evidence>
<name>A0A091DT54_FUKDA</name>
<protein>
    <submittedName>
        <fullName evidence="1">Unconventional prefoldin RPB5 interactor</fullName>
    </submittedName>
</protein>
<dbReference type="PANTHER" id="PTHR15111:SF0">
    <property type="entry name" value="UNCONVENTIONAL PREFOLDIN RPB5 INTERACTOR 1"/>
    <property type="match status" value="1"/>
</dbReference>
<dbReference type="GO" id="GO:0003682">
    <property type="term" value="F:chromatin binding"/>
    <property type="evidence" value="ECO:0007669"/>
    <property type="project" value="TreeGrafter"/>
</dbReference>
<dbReference type="InterPro" id="IPR052255">
    <property type="entry name" value="RNA_pol_II_subunit5-mediator"/>
</dbReference>
<accession>A0A091DT54</accession>
<keyword evidence="2" id="KW-1185">Reference proteome</keyword>
<evidence type="ECO:0000313" key="2">
    <source>
        <dbReference type="Proteomes" id="UP000028990"/>
    </source>
</evidence>